<dbReference type="Gene3D" id="3.40.50.2000">
    <property type="entry name" value="Glycogen Phosphorylase B"/>
    <property type="match status" value="2"/>
</dbReference>
<evidence type="ECO:0000313" key="4">
    <source>
        <dbReference type="Proteomes" id="UP000239366"/>
    </source>
</evidence>
<proteinExistence type="predicted"/>
<dbReference type="GO" id="GO:0005829">
    <property type="term" value="C:cytosol"/>
    <property type="evidence" value="ECO:0007669"/>
    <property type="project" value="TreeGrafter"/>
</dbReference>
<keyword evidence="2" id="KW-0808">Transferase</keyword>
<dbReference type="PANTHER" id="PTHR30160:SF22">
    <property type="entry name" value="LIPOPOLYSACCHARIDE CORE BIOSYNTHESIS PROTEIN"/>
    <property type="match status" value="1"/>
</dbReference>
<dbReference type="InterPro" id="IPR051199">
    <property type="entry name" value="LPS_LOS_Heptosyltrfase"/>
</dbReference>
<dbReference type="EMBL" id="MQVX01000001">
    <property type="protein sequence ID" value="PQJ16858.1"/>
    <property type="molecule type" value="Genomic_DNA"/>
</dbReference>
<gene>
    <name evidence="3" type="ORF">BST99_11295</name>
</gene>
<reference evidence="4" key="1">
    <citation type="submission" date="2016-11" db="EMBL/GenBank/DDBJ databases">
        <title>Trade-off between light-utilization and light-protection in marine flavobacteria.</title>
        <authorList>
            <person name="Kumagai Y."/>
            <person name="Yoshizawa S."/>
            <person name="Kogure K."/>
        </authorList>
    </citation>
    <scope>NUCLEOTIDE SEQUENCE [LARGE SCALE GENOMIC DNA]</scope>
    <source>
        <strain evidence="4">SG-18</strain>
    </source>
</reference>
<dbReference type="Proteomes" id="UP000239366">
    <property type="component" value="Unassembled WGS sequence"/>
</dbReference>
<evidence type="ECO:0000256" key="1">
    <source>
        <dbReference type="ARBA" id="ARBA00022676"/>
    </source>
</evidence>
<accession>A0A2S7TBH2</accession>
<evidence type="ECO:0008006" key="5">
    <source>
        <dbReference type="Google" id="ProtNLM"/>
    </source>
</evidence>
<dbReference type="GO" id="GO:0008713">
    <property type="term" value="F:ADP-heptose-lipopolysaccharide heptosyltransferase activity"/>
    <property type="evidence" value="ECO:0007669"/>
    <property type="project" value="TreeGrafter"/>
</dbReference>
<comment type="caution">
    <text evidence="3">The sequence shown here is derived from an EMBL/GenBank/DDBJ whole genome shotgun (WGS) entry which is preliminary data.</text>
</comment>
<dbReference type="InterPro" id="IPR002201">
    <property type="entry name" value="Glyco_trans_9"/>
</dbReference>
<evidence type="ECO:0000256" key="2">
    <source>
        <dbReference type="ARBA" id="ARBA00022679"/>
    </source>
</evidence>
<sequence length="333" mass="38151">MVYPVLKALTSRYPNLELHFLCPQRWQPIFSDIEQLYFIDFNKKKHGDWKGLLLLTFRLRWKGFQGVIDLHHVLRSDYINRGLQLMGLKGYTLDKGRKEKAALTRAENKIMEPLKTMHQRYADVFVRAGFDFELNGRARAPKREVTETIQEQIGQDDLPWVGFAPFAAHDGKRYPIEMSRQLVERLDKNGKCKVLLFGGGVEEAEILKEWEGVSQGRVINLAECLSFADELTVISQLKLMISMDSGNGHLAANFGVPVLTLWGVTHPFLGYAPFGQTEDYQLLVDRKEYPLIPTSVYGKKVPEGYEEAMSTITVEKAFRKVLKLLRDQGDLQD</sequence>
<dbReference type="GO" id="GO:0009244">
    <property type="term" value="P:lipopolysaccharide core region biosynthetic process"/>
    <property type="evidence" value="ECO:0007669"/>
    <property type="project" value="TreeGrafter"/>
</dbReference>
<dbReference type="Pfam" id="PF01075">
    <property type="entry name" value="Glyco_transf_9"/>
    <property type="match status" value="1"/>
</dbReference>
<name>A0A2S7TBH2_9FLAO</name>
<protein>
    <recommendedName>
        <fullName evidence="5">ADP-heptose--LPS heptosyltransferase RfaF</fullName>
    </recommendedName>
</protein>
<dbReference type="SUPFAM" id="SSF53756">
    <property type="entry name" value="UDP-Glycosyltransferase/glycogen phosphorylase"/>
    <property type="match status" value="1"/>
</dbReference>
<organism evidence="3 4">
    <name type="scientific">Aureicoccus marinus</name>
    <dbReference type="NCBI Taxonomy" id="754435"/>
    <lineage>
        <taxon>Bacteria</taxon>
        <taxon>Pseudomonadati</taxon>
        <taxon>Bacteroidota</taxon>
        <taxon>Flavobacteriia</taxon>
        <taxon>Flavobacteriales</taxon>
        <taxon>Flavobacteriaceae</taxon>
        <taxon>Aureicoccus</taxon>
    </lineage>
</organism>
<dbReference type="AlphaFoldDB" id="A0A2S7TBH2"/>
<evidence type="ECO:0000313" key="3">
    <source>
        <dbReference type="EMBL" id="PQJ16858.1"/>
    </source>
</evidence>
<keyword evidence="1" id="KW-0328">Glycosyltransferase</keyword>
<keyword evidence="4" id="KW-1185">Reference proteome</keyword>
<dbReference type="CDD" id="cd03789">
    <property type="entry name" value="GT9_LPS_heptosyltransferase"/>
    <property type="match status" value="1"/>
</dbReference>
<dbReference type="PANTHER" id="PTHR30160">
    <property type="entry name" value="TETRAACYLDISACCHARIDE 4'-KINASE-RELATED"/>
    <property type="match status" value="1"/>
</dbReference>